<keyword evidence="3" id="KW-1185">Reference proteome</keyword>
<reference evidence="2" key="1">
    <citation type="submission" date="2020-08" db="EMBL/GenBank/DDBJ databases">
        <title>Multicomponent nature underlies the extraordinary mechanical properties of spider dragline silk.</title>
        <authorList>
            <person name="Kono N."/>
            <person name="Nakamura H."/>
            <person name="Mori M."/>
            <person name="Yoshida Y."/>
            <person name="Ohtoshi R."/>
            <person name="Malay A.D."/>
            <person name="Moran D.A.P."/>
            <person name="Tomita M."/>
            <person name="Numata K."/>
            <person name="Arakawa K."/>
        </authorList>
    </citation>
    <scope>NUCLEOTIDE SEQUENCE</scope>
</reference>
<accession>A0A8X7BK57</accession>
<dbReference type="Proteomes" id="UP000887159">
    <property type="component" value="Unassembled WGS sequence"/>
</dbReference>
<evidence type="ECO:0000313" key="2">
    <source>
        <dbReference type="EMBL" id="GFY33289.1"/>
    </source>
</evidence>
<comment type="caution">
    <text evidence="2">The sequence shown here is derived from an EMBL/GenBank/DDBJ whole genome shotgun (WGS) entry which is preliminary data.</text>
</comment>
<feature type="region of interest" description="Disordered" evidence="1">
    <location>
        <begin position="64"/>
        <end position="86"/>
    </location>
</feature>
<sequence>MSETRIFCKSDCLLPRLQCLPSPQTETLSLTTPNKFAARSTEIQTLVPLLKSETTTPDIELSNTSKFPQNVKQNSKNRRKRTKVQKPEIEIKMAKHKPRKSTPTEYTTDNEDLIMYDVVEEELELDPTNKFAIKECPQNFPKGYLRALKLQPDTGKVETNFLIIYIV</sequence>
<dbReference type="AlphaFoldDB" id="A0A8X7BK57"/>
<name>A0A8X7BK57_TRICX</name>
<feature type="compositionally biased region" description="Polar residues" evidence="1">
    <location>
        <begin position="64"/>
        <end position="74"/>
    </location>
</feature>
<protein>
    <submittedName>
        <fullName evidence="2">Uncharacterized protein</fullName>
    </submittedName>
</protein>
<organism evidence="2 3">
    <name type="scientific">Trichonephila clavipes</name>
    <name type="common">Golden silk orbweaver</name>
    <name type="synonym">Nephila clavipes</name>
    <dbReference type="NCBI Taxonomy" id="2585209"/>
    <lineage>
        <taxon>Eukaryota</taxon>
        <taxon>Metazoa</taxon>
        <taxon>Ecdysozoa</taxon>
        <taxon>Arthropoda</taxon>
        <taxon>Chelicerata</taxon>
        <taxon>Arachnida</taxon>
        <taxon>Araneae</taxon>
        <taxon>Araneomorphae</taxon>
        <taxon>Entelegynae</taxon>
        <taxon>Araneoidea</taxon>
        <taxon>Nephilidae</taxon>
        <taxon>Trichonephila</taxon>
    </lineage>
</organism>
<evidence type="ECO:0000256" key="1">
    <source>
        <dbReference type="SAM" id="MobiDB-lite"/>
    </source>
</evidence>
<gene>
    <name evidence="2" type="ORF">TNCV_1241391</name>
</gene>
<proteinExistence type="predicted"/>
<evidence type="ECO:0000313" key="3">
    <source>
        <dbReference type="Proteomes" id="UP000887159"/>
    </source>
</evidence>
<feature type="compositionally biased region" description="Basic residues" evidence="1">
    <location>
        <begin position="75"/>
        <end position="84"/>
    </location>
</feature>
<dbReference type="EMBL" id="BMAU01021409">
    <property type="protein sequence ID" value="GFY33289.1"/>
    <property type="molecule type" value="Genomic_DNA"/>
</dbReference>